<keyword evidence="5 11" id="KW-0500">Molybdenum</keyword>
<evidence type="ECO:0000256" key="7">
    <source>
        <dbReference type="ARBA" id="ARBA00022723"/>
    </source>
</evidence>
<evidence type="ECO:0000256" key="10">
    <source>
        <dbReference type="ARBA" id="ARBA00047317"/>
    </source>
</evidence>
<comment type="similarity">
    <text evidence="4 11">Belongs to the MoeA family.</text>
</comment>
<gene>
    <name evidence="14" type="ORF">CLV47_1293</name>
</gene>
<dbReference type="Gene3D" id="3.90.105.10">
    <property type="entry name" value="Molybdopterin biosynthesis moea protein, domain 2"/>
    <property type="match status" value="1"/>
</dbReference>
<dbReference type="NCBIfam" id="TIGR00177">
    <property type="entry name" value="molyb_syn"/>
    <property type="match status" value="1"/>
</dbReference>
<evidence type="ECO:0000256" key="5">
    <source>
        <dbReference type="ARBA" id="ARBA00022505"/>
    </source>
</evidence>
<dbReference type="InterPro" id="IPR001453">
    <property type="entry name" value="MoaB/Mog_dom"/>
</dbReference>
<dbReference type="Pfam" id="PF03454">
    <property type="entry name" value="MoeA_C"/>
    <property type="match status" value="1"/>
</dbReference>
<organism evidence="14 15">
    <name type="scientific">Antricoccus suffuscus</name>
    <dbReference type="NCBI Taxonomy" id="1629062"/>
    <lineage>
        <taxon>Bacteria</taxon>
        <taxon>Bacillati</taxon>
        <taxon>Actinomycetota</taxon>
        <taxon>Actinomycetes</taxon>
        <taxon>Geodermatophilales</taxon>
        <taxon>Antricoccaceae</taxon>
        <taxon>Antricoccus</taxon>
    </lineage>
</organism>
<dbReference type="SMART" id="SM00852">
    <property type="entry name" value="MoCF_biosynth"/>
    <property type="match status" value="1"/>
</dbReference>
<dbReference type="CDD" id="cd00887">
    <property type="entry name" value="MoeA"/>
    <property type="match status" value="1"/>
</dbReference>
<dbReference type="PANTHER" id="PTHR10192">
    <property type="entry name" value="MOLYBDOPTERIN BIOSYNTHESIS PROTEIN"/>
    <property type="match status" value="1"/>
</dbReference>
<dbReference type="Gene3D" id="2.170.190.11">
    <property type="entry name" value="Molybdopterin biosynthesis moea protein, domain 3"/>
    <property type="match status" value="1"/>
</dbReference>
<evidence type="ECO:0000256" key="12">
    <source>
        <dbReference type="SAM" id="MobiDB-lite"/>
    </source>
</evidence>
<dbReference type="Gene3D" id="3.40.980.10">
    <property type="entry name" value="MoaB/Mog-like domain"/>
    <property type="match status" value="1"/>
</dbReference>
<dbReference type="RefSeq" id="WP_106351051.1">
    <property type="nucleotide sequence ID" value="NZ_PVUE01000029.1"/>
</dbReference>
<dbReference type="PANTHER" id="PTHR10192:SF5">
    <property type="entry name" value="GEPHYRIN"/>
    <property type="match status" value="1"/>
</dbReference>
<evidence type="ECO:0000256" key="2">
    <source>
        <dbReference type="ARBA" id="ARBA00002901"/>
    </source>
</evidence>
<dbReference type="GO" id="GO:0061599">
    <property type="term" value="F:molybdopterin molybdotransferase activity"/>
    <property type="evidence" value="ECO:0007669"/>
    <property type="project" value="UniProtKB-UniRule"/>
</dbReference>
<evidence type="ECO:0000259" key="13">
    <source>
        <dbReference type="SMART" id="SM00852"/>
    </source>
</evidence>
<dbReference type="InterPro" id="IPR038987">
    <property type="entry name" value="MoeA-like"/>
</dbReference>
<dbReference type="Gene3D" id="2.40.340.10">
    <property type="entry name" value="MoeA, C-terminal, domain IV"/>
    <property type="match status" value="1"/>
</dbReference>
<dbReference type="GO" id="GO:0005829">
    <property type="term" value="C:cytosol"/>
    <property type="evidence" value="ECO:0007669"/>
    <property type="project" value="TreeGrafter"/>
</dbReference>
<dbReference type="InterPro" id="IPR005110">
    <property type="entry name" value="MoeA_linker/N"/>
</dbReference>
<feature type="domain" description="MoaB/Mog" evidence="13">
    <location>
        <begin position="202"/>
        <end position="339"/>
    </location>
</feature>
<evidence type="ECO:0000313" key="14">
    <source>
        <dbReference type="EMBL" id="PRZ30761.1"/>
    </source>
</evidence>
<dbReference type="EMBL" id="PVUE01000029">
    <property type="protein sequence ID" value="PRZ30761.1"/>
    <property type="molecule type" value="Genomic_DNA"/>
</dbReference>
<protein>
    <recommendedName>
        <fullName evidence="11">Molybdopterin molybdenumtransferase</fullName>
        <ecNumber evidence="11">2.10.1.1</ecNumber>
    </recommendedName>
</protein>
<dbReference type="FunFam" id="2.170.190.11:FF:000001">
    <property type="entry name" value="Molybdopterin molybdenumtransferase"/>
    <property type="match status" value="1"/>
</dbReference>
<dbReference type="Proteomes" id="UP000237752">
    <property type="component" value="Unassembled WGS sequence"/>
</dbReference>
<dbReference type="InterPro" id="IPR036425">
    <property type="entry name" value="MoaB/Mog-like_dom_sf"/>
</dbReference>
<dbReference type="InterPro" id="IPR005111">
    <property type="entry name" value="MoeA_C_domain_IV"/>
</dbReference>
<dbReference type="SUPFAM" id="SSF53218">
    <property type="entry name" value="Molybdenum cofactor biosynthesis proteins"/>
    <property type="match status" value="1"/>
</dbReference>
<dbReference type="InterPro" id="IPR036688">
    <property type="entry name" value="MoeA_C_domain_IV_sf"/>
</dbReference>
<dbReference type="SUPFAM" id="SSF63867">
    <property type="entry name" value="MoeA C-terminal domain-like"/>
    <property type="match status" value="1"/>
</dbReference>
<evidence type="ECO:0000313" key="15">
    <source>
        <dbReference type="Proteomes" id="UP000237752"/>
    </source>
</evidence>
<comment type="caution">
    <text evidence="14">The sequence shown here is derived from an EMBL/GenBank/DDBJ whole genome shotgun (WGS) entry which is preliminary data.</text>
</comment>
<keyword evidence="6 11" id="KW-0808">Transferase</keyword>
<evidence type="ECO:0000256" key="6">
    <source>
        <dbReference type="ARBA" id="ARBA00022679"/>
    </source>
</evidence>
<evidence type="ECO:0000256" key="4">
    <source>
        <dbReference type="ARBA" id="ARBA00010763"/>
    </source>
</evidence>
<dbReference type="AlphaFoldDB" id="A0A2T0Z342"/>
<dbReference type="NCBIfam" id="NF045515">
    <property type="entry name" value="Glp_gephyrin"/>
    <property type="match status" value="1"/>
</dbReference>
<comment type="pathway">
    <text evidence="3 11">Cofactor biosynthesis; molybdopterin biosynthesis.</text>
</comment>
<feature type="region of interest" description="Disordered" evidence="12">
    <location>
        <begin position="1"/>
        <end position="23"/>
    </location>
</feature>
<dbReference type="UniPathway" id="UPA00344"/>
<dbReference type="Pfam" id="PF03453">
    <property type="entry name" value="MoeA_N"/>
    <property type="match status" value="1"/>
</dbReference>
<reference evidence="14 15" key="1">
    <citation type="submission" date="2018-03" db="EMBL/GenBank/DDBJ databases">
        <title>Genomic Encyclopedia of Archaeal and Bacterial Type Strains, Phase II (KMG-II): from individual species to whole genera.</title>
        <authorList>
            <person name="Goeker M."/>
        </authorList>
    </citation>
    <scope>NUCLEOTIDE SEQUENCE [LARGE SCALE GENOMIC DNA]</scope>
    <source>
        <strain evidence="14 15">DSM 100065</strain>
    </source>
</reference>
<dbReference type="Pfam" id="PF00994">
    <property type="entry name" value="MoCF_biosynth"/>
    <property type="match status" value="1"/>
</dbReference>
<dbReference type="InterPro" id="IPR036135">
    <property type="entry name" value="MoeA_linker/N_sf"/>
</dbReference>
<comment type="function">
    <text evidence="2 11">Catalyzes the insertion of molybdate into adenylated molybdopterin with the concomitant release of AMP.</text>
</comment>
<dbReference type="GO" id="GO:0046872">
    <property type="term" value="F:metal ion binding"/>
    <property type="evidence" value="ECO:0007669"/>
    <property type="project" value="UniProtKB-UniRule"/>
</dbReference>
<dbReference type="OrthoDB" id="9804758at2"/>
<sequence>MPPSSSSASNPRTSAPRTLASVDDHAARVRSLLPRPDPADVPLAECDGLILAADLVAKVALPGFDNSAMDGYAVRRADVESATADSPAEIPVSDDIPAGRIDVPPLKPGTAARIMTGSPVPEGADAIVPVEQTDAATTGAPPATVRIYEAPTPAQHVRRQGEEASAGDVVLPAGTPLTPSSIGLAAAVGHPSLPVYRRPRVLVLSTGSELVAVGGPLKPGQIYESNSHMLAAAIRRVGATAHTLTLVPDDVDSFMSSLKSAAADADLIITSGGVSAGAYEVVKDGLSSTGTVQFDKVGMQPGMPQGAGTVFGTPIVTLPGNPVSVYVSFEVFVRPALLTYMGIDDTERPGFVGTWTGGDQPSPAGKRQFLRGTCDVPAGEVAPIGTPPSHLLASLARSNCLAIVPEETTQLHNGDDVEIWLLDGAL</sequence>
<evidence type="ECO:0000256" key="9">
    <source>
        <dbReference type="ARBA" id="ARBA00023150"/>
    </source>
</evidence>
<evidence type="ECO:0000256" key="3">
    <source>
        <dbReference type="ARBA" id="ARBA00005046"/>
    </source>
</evidence>
<comment type="cofactor">
    <cofactor evidence="1 11">
        <name>Mg(2+)</name>
        <dbReference type="ChEBI" id="CHEBI:18420"/>
    </cofactor>
</comment>
<keyword evidence="7 11" id="KW-0479">Metal-binding</keyword>
<evidence type="ECO:0000256" key="11">
    <source>
        <dbReference type="RuleBase" id="RU365090"/>
    </source>
</evidence>
<dbReference type="SUPFAM" id="SSF63882">
    <property type="entry name" value="MoeA N-terminal region -like"/>
    <property type="match status" value="1"/>
</dbReference>
<accession>A0A2T0Z342</accession>
<dbReference type="GO" id="GO:0006777">
    <property type="term" value="P:Mo-molybdopterin cofactor biosynthetic process"/>
    <property type="evidence" value="ECO:0007669"/>
    <property type="project" value="UniProtKB-UniRule"/>
</dbReference>
<evidence type="ECO:0000256" key="8">
    <source>
        <dbReference type="ARBA" id="ARBA00022842"/>
    </source>
</evidence>
<proteinExistence type="inferred from homology"/>
<keyword evidence="8 11" id="KW-0460">Magnesium</keyword>
<dbReference type="FunFam" id="3.40.980.10:FF:000004">
    <property type="entry name" value="Molybdopterin molybdenumtransferase"/>
    <property type="match status" value="1"/>
</dbReference>
<dbReference type="EC" id="2.10.1.1" evidence="11"/>
<evidence type="ECO:0000256" key="1">
    <source>
        <dbReference type="ARBA" id="ARBA00001946"/>
    </source>
</evidence>
<feature type="compositionally biased region" description="Low complexity" evidence="12">
    <location>
        <begin position="1"/>
        <end position="17"/>
    </location>
</feature>
<keyword evidence="9 11" id="KW-0501">Molybdenum cofactor biosynthesis</keyword>
<keyword evidence="15" id="KW-1185">Reference proteome</keyword>
<comment type="catalytic activity">
    <reaction evidence="10">
        <text>adenylyl-molybdopterin + molybdate = Mo-molybdopterin + AMP + H(+)</text>
        <dbReference type="Rhea" id="RHEA:35047"/>
        <dbReference type="ChEBI" id="CHEBI:15378"/>
        <dbReference type="ChEBI" id="CHEBI:36264"/>
        <dbReference type="ChEBI" id="CHEBI:62727"/>
        <dbReference type="ChEBI" id="CHEBI:71302"/>
        <dbReference type="ChEBI" id="CHEBI:456215"/>
        <dbReference type="EC" id="2.10.1.1"/>
    </reaction>
</comment>
<name>A0A2T0Z342_9ACTN</name>